<accession>A0A1Q2L4Q9</accession>
<dbReference type="InterPro" id="IPR016156">
    <property type="entry name" value="FAD/NAD-linked_Rdtase_dimer_sf"/>
</dbReference>
<dbReference type="AlphaFoldDB" id="A0A1Q2L4Q9"/>
<feature type="domain" description="Pyridine nucleotide-disulphide oxidoreductase dimerisation" evidence="6">
    <location>
        <begin position="340"/>
        <end position="446"/>
    </location>
</feature>
<comment type="cofactor">
    <cofactor evidence="4">
        <name>FAD</name>
        <dbReference type="ChEBI" id="CHEBI:57692"/>
    </cofactor>
    <text evidence="4">Binds 1 FAD per subunit.</text>
</comment>
<name>A0A1Q2L4Q9_9BACL</name>
<keyword evidence="9" id="KW-1185">Reference proteome</keyword>
<dbReference type="InterPro" id="IPR036188">
    <property type="entry name" value="FAD/NAD-bd_sf"/>
</dbReference>
<dbReference type="Pfam" id="PF07992">
    <property type="entry name" value="Pyr_redox_2"/>
    <property type="match status" value="1"/>
</dbReference>
<evidence type="ECO:0000256" key="1">
    <source>
        <dbReference type="ARBA" id="ARBA00007532"/>
    </source>
</evidence>
<organism evidence="8 9">
    <name type="scientific">Planococcus lenghuensis</name>
    <dbReference type="NCBI Taxonomy" id="2213202"/>
    <lineage>
        <taxon>Bacteria</taxon>
        <taxon>Bacillati</taxon>
        <taxon>Bacillota</taxon>
        <taxon>Bacilli</taxon>
        <taxon>Bacillales</taxon>
        <taxon>Caryophanaceae</taxon>
        <taxon>Planococcus</taxon>
    </lineage>
</organism>
<feature type="binding site" evidence="4">
    <location>
        <begin position="172"/>
        <end position="179"/>
    </location>
    <ligand>
        <name>NAD(+)</name>
        <dbReference type="ChEBI" id="CHEBI:57540"/>
    </ligand>
</feature>
<keyword evidence="8" id="KW-0614">Plasmid</keyword>
<reference evidence="8 9" key="1">
    <citation type="submission" date="2017-02" db="EMBL/GenBank/DDBJ databases">
        <title>The complete genomic sequence of a novel cold adapted crude oil-degrading bacterium Planococcus qaidamina Y42.</title>
        <authorList>
            <person name="Yang R."/>
        </authorList>
    </citation>
    <scope>NUCLEOTIDE SEQUENCE [LARGE SCALE GENOMIC DNA]</scope>
    <source>
        <strain evidence="8 9">Y42</strain>
        <plasmid evidence="8 9">unnamed1</plasmid>
    </source>
</reference>
<geneLocation type="plasmid" evidence="8 9">
    <name>unnamed1</name>
</geneLocation>
<dbReference type="PRINTS" id="PR00368">
    <property type="entry name" value="FADPNR"/>
</dbReference>
<gene>
    <name evidence="8" type="ORF">B0X71_19740</name>
</gene>
<evidence type="ECO:0000256" key="5">
    <source>
        <dbReference type="PIRSR" id="PIRSR000350-4"/>
    </source>
</evidence>
<keyword evidence="4" id="KW-0547">Nucleotide-binding</keyword>
<evidence type="ECO:0000259" key="7">
    <source>
        <dbReference type="Pfam" id="PF07992"/>
    </source>
</evidence>
<dbReference type="PIRSF" id="PIRSF000350">
    <property type="entry name" value="Mercury_reductase_MerA"/>
    <property type="match status" value="1"/>
</dbReference>
<protein>
    <submittedName>
        <fullName evidence="8">Pyridine nucleotide-disulfide oxidoreductase</fullName>
    </submittedName>
</protein>
<keyword evidence="4" id="KW-0520">NAD</keyword>
<dbReference type="InterPro" id="IPR001100">
    <property type="entry name" value="Pyr_nuc-diS_OxRdtase"/>
</dbReference>
<evidence type="ECO:0000256" key="4">
    <source>
        <dbReference type="PIRSR" id="PIRSR000350-3"/>
    </source>
</evidence>
<evidence type="ECO:0000256" key="3">
    <source>
        <dbReference type="ARBA" id="ARBA00022827"/>
    </source>
</evidence>
<proteinExistence type="inferred from homology"/>
<keyword evidence="3 4" id="KW-0274">FAD</keyword>
<dbReference type="OrthoDB" id="9800167at2"/>
<evidence type="ECO:0000313" key="8">
    <source>
        <dbReference type="EMBL" id="AQQ55403.1"/>
    </source>
</evidence>
<comment type="similarity">
    <text evidence="1">Belongs to the class-I pyridine nucleotide-disulfide oxidoreductase family.</text>
</comment>
<dbReference type="Gene3D" id="3.50.50.60">
    <property type="entry name" value="FAD/NAD(P)-binding domain"/>
    <property type="match status" value="2"/>
</dbReference>
<feature type="disulfide bond" description="Redox-active" evidence="5">
    <location>
        <begin position="42"/>
        <end position="47"/>
    </location>
</feature>
<evidence type="ECO:0000313" key="9">
    <source>
        <dbReference type="Proteomes" id="UP000188184"/>
    </source>
</evidence>
<evidence type="ECO:0000256" key="2">
    <source>
        <dbReference type="ARBA" id="ARBA00022630"/>
    </source>
</evidence>
<dbReference type="GO" id="GO:0000166">
    <property type="term" value="F:nucleotide binding"/>
    <property type="evidence" value="ECO:0007669"/>
    <property type="project" value="UniProtKB-KW"/>
</dbReference>
<dbReference type="RefSeq" id="WP_077591264.1">
    <property type="nucleotide sequence ID" value="NZ_CP019641.1"/>
</dbReference>
<dbReference type="PANTHER" id="PTHR43014">
    <property type="entry name" value="MERCURIC REDUCTASE"/>
    <property type="match status" value="1"/>
</dbReference>
<dbReference type="SUPFAM" id="SSF51905">
    <property type="entry name" value="FAD/NAD(P)-binding domain"/>
    <property type="match status" value="1"/>
</dbReference>
<feature type="domain" description="FAD/NAD(P)-binding" evidence="7">
    <location>
        <begin position="5"/>
        <end position="317"/>
    </location>
</feature>
<feature type="binding site" evidence="4">
    <location>
        <position position="51"/>
    </location>
    <ligand>
        <name>FAD</name>
        <dbReference type="ChEBI" id="CHEBI:57692"/>
    </ligand>
</feature>
<dbReference type="GO" id="GO:0016491">
    <property type="term" value="F:oxidoreductase activity"/>
    <property type="evidence" value="ECO:0007669"/>
    <property type="project" value="InterPro"/>
</dbReference>
<evidence type="ECO:0000259" key="6">
    <source>
        <dbReference type="Pfam" id="PF02852"/>
    </source>
</evidence>
<dbReference type="KEGG" id="pmar:B0X71_19740"/>
<dbReference type="PRINTS" id="PR00411">
    <property type="entry name" value="PNDRDTASEI"/>
</dbReference>
<dbReference type="Proteomes" id="UP000188184">
    <property type="component" value="Plasmid unnamed1"/>
</dbReference>
<feature type="binding site" evidence="4">
    <location>
        <position position="303"/>
    </location>
    <ligand>
        <name>FAD</name>
        <dbReference type="ChEBI" id="CHEBI:57692"/>
    </ligand>
</feature>
<dbReference type="Pfam" id="PF02852">
    <property type="entry name" value="Pyr_redox_dim"/>
    <property type="match status" value="1"/>
</dbReference>
<sequence length="449" mass="49073">MAKEYDLIVIGSGTAGSVTAGKCREAGWSVAMIDELPFGGTCALRGCDPKKVMVGVTEYLDGMERLKGFGLAGDTRISWRDLMQFKRTFTEDVPERRVKRFHERGIDTYHGHAAFIAEDKVQVNDETLQGKKILIATGASPARLPIEGSKYFAYSDDFLELDDLPANILFVGGGYISFEFAHIARRAGADVRILHRGDQPLDGFDSDLVSRLADYSRDLGIDLQLGTDVKEIQQTAAGYNVIGQQGNETKAFKADLVIHGAGRTPNISSLNLEQANVNASRKGIEVNEFLQSTSNPNVYAAGDVAATQGKPLTPVAGMESHIVCSNLLKGNHRTAGDQVMPTSVFTLPKMASVGLSETEADEKGIDCKVNAMELTDWFTYKRTRQPVAYAKILIDQEKDRIVGAHLLGHEADELINHFATAIQFDIPTGDLKRMLFAYPTAASDITYML</sequence>
<dbReference type="PANTHER" id="PTHR43014:SF5">
    <property type="entry name" value="GLUTATHIONE REDUCTASE (NADPH)"/>
    <property type="match status" value="1"/>
</dbReference>
<dbReference type="Gene3D" id="3.30.390.30">
    <property type="match status" value="1"/>
</dbReference>
<dbReference type="InterPro" id="IPR004099">
    <property type="entry name" value="Pyr_nucl-diS_OxRdtase_dimer"/>
</dbReference>
<dbReference type="InterPro" id="IPR023753">
    <property type="entry name" value="FAD/NAD-binding_dom"/>
</dbReference>
<keyword evidence="2" id="KW-0285">Flavoprotein</keyword>
<dbReference type="SUPFAM" id="SSF55424">
    <property type="entry name" value="FAD/NAD-linked reductases, dimerisation (C-terminal) domain"/>
    <property type="match status" value="1"/>
</dbReference>
<dbReference type="EMBL" id="CP019641">
    <property type="protein sequence ID" value="AQQ55403.1"/>
    <property type="molecule type" value="Genomic_DNA"/>
</dbReference>
<feature type="binding site" evidence="4">
    <location>
        <position position="262"/>
    </location>
    <ligand>
        <name>NAD(+)</name>
        <dbReference type="ChEBI" id="CHEBI:57540"/>
    </ligand>
</feature>